<dbReference type="InterPro" id="IPR024158">
    <property type="entry name" value="Mt_import_TIM15"/>
</dbReference>
<gene>
    <name evidence="7" type="ORF">PV11_05673</name>
</gene>
<dbReference type="GO" id="GO:0006457">
    <property type="term" value="P:protein folding"/>
    <property type="evidence" value="ECO:0007669"/>
    <property type="project" value="TreeGrafter"/>
</dbReference>
<dbReference type="GO" id="GO:0050821">
    <property type="term" value="P:protein stabilization"/>
    <property type="evidence" value="ECO:0007669"/>
    <property type="project" value="TreeGrafter"/>
</dbReference>
<evidence type="ECO:0000256" key="1">
    <source>
        <dbReference type="ARBA" id="ARBA00022723"/>
    </source>
</evidence>
<reference evidence="7 8" key="1">
    <citation type="submission" date="2015-01" db="EMBL/GenBank/DDBJ databases">
        <title>The Genome Sequence of Exophiala sideris CBS121828.</title>
        <authorList>
            <consortium name="The Broad Institute Genomics Platform"/>
            <person name="Cuomo C."/>
            <person name="de Hoog S."/>
            <person name="Gorbushina A."/>
            <person name="Stielow B."/>
            <person name="Teixiera M."/>
            <person name="Abouelleil A."/>
            <person name="Chapman S.B."/>
            <person name="Priest M."/>
            <person name="Young S.K."/>
            <person name="Wortman J."/>
            <person name="Nusbaum C."/>
            <person name="Birren B."/>
        </authorList>
    </citation>
    <scope>NUCLEOTIDE SEQUENCE [LARGE SCALE GENOMIC DNA]</scope>
    <source>
        <strain evidence="7 8">CBS 121828</strain>
    </source>
</reference>
<feature type="region of interest" description="Disordered" evidence="5">
    <location>
        <begin position="169"/>
        <end position="199"/>
    </location>
</feature>
<evidence type="ECO:0000313" key="7">
    <source>
        <dbReference type="EMBL" id="KIV83670.1"/>
    </source>
</evidence>
<name>A0A0D1W4N7_9EURO</name>
<proteinExistence type="predicted"/>
<accession>A0A0D1W4N7</accession>
<feature type="compositionally biased region" description="Acidic residues" evidence="5">
    <location>
        <begin position="169"/>
        <end position="179"/>
    </location>
</feature>
<evidence type="ECO:0000256" key="4">
    <source>
        <dbReference type="PROSITE-ProRule" id="PRU00834"/>
    </source>
</evidence>
<evidence type="ECO:0000259" key="6">
    <source>
        <dbReference type="PROSITE" id="PS51501"/>
    </source>
</evidence>
<dbReference type="PANTHER" id="PTHR20922">
    <property type="entry name" value="DNL-TYPE ZINC FINGER PROTEIN"/>
    <property type="match status" value="1"/>
</dbReference>
<dbReference type="PANTHER" id="PTHR20922:SF13">
    <property type="entry name" value="DNL-TYPE ZINC FINGER PROTEIN"/>
    <property type="match status" value="1"/>
</dbReference>
<dbReference type="GO" id="GO:0008270">
    <property type="term" value="F:zinc ion binding"/>
    <property type="evidence" value="ECO:0007669"/>
    <property type="project" value="UniProtKB-KW"/>
</dbReference>
<feature type="domain" description="DNL-type" evidence="6">
    <location>
        <begin position="74"/>
        <end position="172"/>
    </location>
</feature>
<organism evidence="7 8">
    <name type="scientific">Exophiala sideris</name>
    <dbReference type="NCBI Taxonomy" id="1016849"/>
    <lineage>
        <taxon>Eukaryota</taxon>
        <taxon>Fungi</taxon>
        <taxon>Dikarya</taxon>
        <taxon>Ascomycota</taxon>
        <taxon>Pezizomycotina</taxon>
        <taxon>Eurotiomycetes</taxon>
        <taxon>Chaetothyriomycetidae</taxon>
        <taxon>Chaetothyriales</taxon>
        <taxon>Herpotrichiellaceae</taxon>
        <taxon>Exophiala</taxon>
    </lineage>
</organism>
<dbReference type="HOGENOM" id="CLU_093902_0_1_1"/>
<dbReference type="STRING" id="1016849.A0A0D1W4N7"/>
<keyword evidence="1" id="KW-0479">Metal-binding</keyword>
<evidence type="ECO:0000313" key="8">
    <source>
        <dbReference type="Proteomes" id="UP000053599"/>
    </source>
</evidence>
<feature type="compositionally biased region" description="Polar residues" evidence="5">
    <location>
        <begin position="181"/>
        <end position="199"/>
    </location>
</feature>
<dbReference type="OrthoDB" id="512667at2759"/>
<dbReference type="GO" id="GO:0005739">
    <property type="term" value="C:mitochondrion"/>
    <property type="evidence" value="ECO:0007669"/>
    <property type="project" value="TreeGrafter"/>
</dbReference>
<protein>
    <recommendedName>
        <fullName evidence="6">DNL-type domain-containing protein</fullName>
    </recommendedName>
</protein>
<dbReference type="Pfam" id="PF05180">
    <property type="entry name" value="zf-DNL"/>
    <property type="match status" value="1"/>
</dbReference>
<dbReference type="PROSITE" id="PS51501">
    <property type="entry name" value="ZF_DNL"/>
    <property type="match status" value="1"/>
</dbReference>
<dbReference type="EMBL" id="KN846952">
    <property type="protein sequence ID" value="KIV83670.1"/>
    <property type="molecule type" value="Genomic_DNA"/>
</dbReference>
<dbReference type="GO" id="GO:0030150">
    <property type="term" value="P:protein import into mitochondrial matrix"/>
    <property type="evidence" value="ECO:0007669"/>
    <property type="project" value="TreeGrafter"/>
</dbReference>
<dbReference type="Proteomes" id="UP000053599">
    <property type="component" value="Unassembled WGS sequence"/>
</dbReference>
<sequence length="199" mass="22193">MQQFARSAQQLMASRTPAFRAIQPTLRQRSSLAATSFAPRRRLPRGYLATSVRYQSSSLSVPGTPPKTKTPASGDEPSYQLSFTCKPCLHRSSHRVTKHGYHHGTVLVTCPSCKARHVIADHLKVFLDEKKTLEDILKDKAANGEDFARLLKKGRLGIRPGAIVANEGEEDLEFWEDGTETTHQPLNNEKTTQQQTPQT</sequence>
<dbReference type="AlphaFoldDB" id="A0A0D1W4N7"/>
<evidence type="ECO:0000256" key="5">
    <source>
        <dbReference type="SAM" id="MobiDB-lite"/>
    </source>
</evidence>
<feature type="region of interest" description="Disordered" evidence="5">
    <location>
        <begin position="57"/>
        <end position="77"/>
    </location>
</feature>
<keyword evidence="2 4" id="KW-0863">Zinc-finger</keyword>
<keyword evidence="3" id="KW-0862">Zinc</keyword>
<dbReference type="InterPro" id="IPR007853">
    <property type="entry name" value="Znf_DNL-typ"/>
</dbReference>
<dbReference type="GO" id="GO:0051087">
    <property type="term" value="F:protein-folding chaperone binding"/>
    <property type="evidence" value="ECO:0007669"/>
    <property type="project" value="TreeGrafter"/>
</dbReference>
<evidence type="ECO:0000256" key="2">
    <source>
        <dbReference type="ARBA" id="ARBA00022771"/>
    </source>
</evidence>
<evidence type="ECO:0000256" key="3">
    <source>
        <dbReference type="ARBA" id="ARBA00022833"/>
    </source>
</evidence>